<gene>
    <name evidence="1" type="ORF">SAMN05192582_11741</name>
</gene>
<evidence type="ECO:0000313" key="1">
    <source>
        <dbReference type="EMBL" id="SDJ23484.1"/>
    </source>
</evidence>
<sequence>MNFYSAKEGDNDYIMVDDYDCGIYDVWSEIPIILLENDRLLCKRDEKYGVVNAEGWTVIPFVYDRFDNREEFENDRYSVLLDNRWGVIDASGRELFRIKYSNPIPILKFPKIVSNDMICRGTILVEDADTHRQGLVNFNGQEVIPTIYSKIERSGNWDYVFVNLGAIEEPEPNCTWNGIWGCYNWQGKEVIPVKYHAIHYINGYFIAGDDEYKHLGNDWKDKYYGIMRISS</sequence>
<dbReference type="PANTHER" id="PTHR37841">
    <property type="entry name" value="GLR2918 PROTEIN"/>
    <property type="match status" value="1"/>
</dbReference>
<accession>A0A1G8S2I0</accession>
<dbReference type="AlphaFoldDB" id="A0A1G8S2I0"/>
<proteinExistence type="predicted"/>
<reference evidence="1 2" key="1">
    <citation type="submission" date="2016-10" db="EMBL/GenBank/DDBJ databases">
        <authorList>
            <person name="de Groot N.N."/>
        </authorList>
    </citation>
    <scope>NUCLEOTIDE SEQUENCE [LARGE SCALE GENOMIC DNA]</scope>
    <source>
        <strain evidence="1 2">NLAE-zl-C57</strain>
    </source>
</reference>
<dbReference type="PANTHER" id="PTHR37841:SF1">
    <property type="entry name" value="DUF3298 DOMAIN-CONTAINING PROTEIN"/>
    <property type="match status" value="1"/>
</dbReference>
<organism evidence="1 2">
    <name type="scientific">Bacteroides ovatus</name>
    <dbReference type="NCBI Taxonomy" id="28116"/>
    <lineage>
        <taxon>Bacteria</taxon>
        <taxon>Pseudomonadati</taxon>
        <taxon>Bacteroidota</taxon>
        <taxon>Bacteroidia</taxon>
        <taxon>Bacteroidales</taxon>
        <taxon>Bacteroidaceae</taxon>
        <taxon>Bacteroides</taxon>
    </lineage>
</organism>
<dbReference type="Pfam" id="PF14903">
    <property type="entry name" value="WG_beta_rep"/>
    <property type="match status" value="2"/>
</dbReference>
<dbReference type="InterPro" id="IPR032774">
    <property type="entry name" value="WG_beta_rep"/>
</dbReference>
<protein>
    <submittedName>
        <fullName evidence="1">WG containing repeat-containing protein</fullName>
    </submittedName>
</protein>
<dbReference type="Proteomes" id="UP000181870">
    <property type="component" value="Unassembled WGS sequence"/>
</dbReference>
<dbReference type="EMBL" id="FNDO01000174">
    <property type="protein sequence ID" value="SDJ23484.1"/>
    <property type="molecule type" value="Genomic_DNA"/>
</dbReference>
<evidence type="ECO:0000313" key="2">
    <source>
        <dbReference type="Proteomes" id="UP000181870"/>
    </source>
</evidence>
<name>A0A1G8S2I0_BACOV</name>